<evidence type="ECO:0000313" key="1">
    <source>
        <dbReference type="EMBL" id="TKC03359.1"/>
    </source>
</evidence>
<keyword evidence="1" id="KW-0378">Hydrolase</keyword>
<keyword evidence="2" id="KW-1185">Reference proteome</keyword>
<dbReference type="EMBL" id="SWBO01000001">
    <property type="protein sequence ID" value="TKC03359.1"/>
    <property type="molecule type" value="Genomic_DNA"/>
</dbReference>
<comment type="caution">
    <text evidence="1">The sequence shown here is derived from an EMBL/GenBank/DDBJ whole genome shotgun (WGS) entry which is preliminary data.</text>
</comment>
<dbReference type="Proteomes" id="UP000310477">
    <property type="component" value="Unassembled WGS sequence"/>
</dbReference>
<dbReference type="GO" id="GO:0004180">
    <property type="term" value="F:carboxypeptidase activity"/>
    <property type="evidence" value="ECO:0007669"/>
    <property type="project" value="UniProtKB-KW"/>
</dbReference>
<dbReference type="SUPFAM" id="SSF49464">
    <property type="entry name" value="Carboxypeptidase regulatory domain-like"/>
    <property type="match status" value="1"/>
</dbReference>
<dbReference type="OrthoDB" id="2247630at2"/>
<dbReference type="InterPro" id="IPR008969">
    <property type="entry name" value="CarboxyPept-like_regulatory"/>
</dbReference>
<name>A0A4U1CA72_9SPHI</name>
<keyword evidence="1" id="KW-0121">Carboxypeptidase</keyword>
<accession>A0A4U1CA72</accession>
<evidence type="ECO:0000313" key="2">
    <source>
        <dbReference type="Proteomes" id="UP000310477"/>
    </source>
</evidence>
<dbReference type="Gene3D" id="2.60.40.1120">
    <property type="entry name" value="Carboxypeptidase-like, regulatory domain"/>
    <property type="match status" value="1"/>
</dbReference>
<dbReference type="RefSeq" id="WP_136873897.1">
    <property type="nucleotide sequence ID" value="NZ_SWBO01000001.1"/>
</dbReference>
<sequence length="310" mass="35324">MKKIALLLLIFPIISFAQIKITGKILDVKSKQPIPYVNLEIFSLNIGSQTNQDGNFELNLPKGKETDIIKVSCVGYLDKNITNLSSANGAIYELIPVVFQLNEVNIIKANYVEKEIGVTNKSGHKWELINQRDQRPGLQKAVYLKNMNYGSAYLKTLHFFMGDDMFDAPFRVRIYDDNNGVPGKDLLKKSIEFTANKKKAWNAFSISEYHILMPENGLWIAVEWIKNDRFSKVASYKMKMPNGSLENKTFTYYGPEIVAHFDTDFGYTYYKHNGTRGWLKQRGSSSIGLSKKMRPANIDLLVKATIQVNQ</sequence>
<organism evidence="1 2">
    <name type="scientific">Pedobacter cryotolerans</name>
    <dbReference type="NCBI Taxonomy" id="2571270"/>
    <lineage>
        <taxon>Bacteria</taxon>
        <taxon>Pseudomonadati</taxon>
        <taxon>Bacteroidota</taxon>
        <taxon>Sphingobacteriia</taxon>
        <taxon>Sphingobacteriales</taxon>
        <taxon>Sphingobacteriaceae</taxon>
        <taxon>Pedobacter</taxon>
    </lineage>
</organism>
<keyword evidence="1" id="KW-0645">Protease</keyword>
<gene>
    <name evidence="1" type="ORF">FA045_01975</name>
</gene>
<dbReference type="Pfam" id="PF13715">
    <property type="entry name" value="CarbopepD_reg_2"/>
    <property type="match status" value="1"/>
</dbReference>
<reference evidence="1 2" key="1">
    <citation type="submission" date="2019-04" db="EMBL/GenBank/DDBJ databases">
        <title>Pedobacter sp. AR-2-6 sp. nov., isolated from Arctic soil.</title>
        <authorList>
            <person name="Dahal R.H."/>
            <person name="Kim D.-U."/>
        </authorList>
    </citation>
    <scope>NUCLEOTIDE SEQUENCE [LARGE SCALE GENOMIC DNA]</scope>
    <source>
        <strain evidence="1 2">AR-2-6</strain>
    </source>
</reference>
<proteinExistence type="predicted"/>
<protein>
    <submittedName>
        <fullName evidence="1">Carboxypeptidase-like regulatory domain-containing protein</fullName>
    </submittedName>
</protein>
<dbReference type="AlphaFoldDB" id="A0A4U1CA72"/>